<dbReference type="RefSeq" id="XP_034230092.1">
    <property type="nucleotide sequence ID" value="XM_034374201.1"/>
</dbReference>
<comment type="caution">
    <text evidence="9">Lacks conserved residue(s) required for the propagation of feature annotation.</text>
</comment>
<dbReference type="GeneID" id="117638956"/>
<keyword evidence="15" id="KW-1185">Reference proteome</keyword>
<feature type="transmembrane region" description="Helical" evidence="11">
    <location>
        <begin position="337"/>
        <end position="365"/>
    </location>
</feature>
<evidence type="ECO:0000313" key="15">
    <source>
        <dbReference type="Proteomes" id="UP000515158"/>
    </source>
</evidence>
<dbReference type="Pfam" id="PF01534">
    <property type="entry name" value="Frizzled"/>
    <property type="match status" value="1"/>
</dbReference>
<dbReference type="GO" id="GO:0017147">
    <property type="term" value="F:Wnt-protein binding"/>
    <property type="evidence" value="ECO:0007669"/>
    <property type="project" value="TreeGrafter"/>
</dbReference>
<dbReference type="Proteomes" id="UP000515158">
    <property type="component" value="Unplaced"/>
</dbReference>
<feature type="domain" description="FZ" evidence="13">
    <location>
        <begin position="42"/>
        <end position="182"/>
    </location>
</feature>
<evidence type="ECO:0000256" key="8">
    <source>
        <dbReference type="ARBA" id="ARBA00023170"/>
    </source>
</evidence>
<feature type="transmembrane region" description="Helical" evidence="11">
    <location>
        <begin position="418"/>
        <end position="443"/>
    </location>
</feature>
<evidence type="ECO:0000313" key="16">
    <source>
        <dbReference type="RefSeq" id="XP_034230092.1"/>
    </source>
</evidence>
<dbReference type="Pfam" id="PF01392">
    <property type="entry name" value="Fz"/>
    <property type="match status" value="1"/>
</dbReference>
<dbReference type="InterPro" id="IPR017981">
    <property type="entry name" value="GPCR_2-like_7TM"/>
</dbReference>
<evidence type="ECO:0000256" key="11">
    <source>
        <dbReference type="SAM" id="Phobius"/>
    </source>
</evidence>
<protein>
    <submittedName>
        <fullName evidence="16">Frizzled-4-like</fullName>
    </submittedName>
</protein>
<evidence type="ECO:0000256" key="10">
    <source>
        <dbReference type="SAM" id="MobiDB-lite"/>
    </source>
</evidence>
<reference evidence="16" key="1">
    <citation type="submission" date="2025-08" db="UniProtKB">
        <authorList>
            <consortium name="RefSeq"/>
        </authorList>
    </citation>
    <scope>IDENTIFICATION</scope>
    <source>
        <tissue evidence="16">Total insect</tissue>
    </source>
</reference>
<feature type="disulfide bond" evidence="9">
    <location>
        <begin position="142"/>
        <end position="166"/>
    </location>
</feature>
<dbReference type="GO" id="GO:0042813">
    <property type="term" value="F:Wnt receptor activity"/>
    <property type="evidence" value="ECO:0007669"/>
    <property type="project" value="TreeGrafter"/>
</dbReference>
<keyword evidence="3" id="KW-0217">Developmental protein</keyword>
<dbReference type="InterPro" id="IPR036790">
    <property type="entry name" value="Frizzled_dom_sf"/>
</dbReference>
<dbReference type="PANTHER" id="PTHR11309">
    <property type="entry name" value="FRIZZLED"/>
    <property type="match status" value="1"/>
</dbReference>
<evidence type="ECO:0000256" key="3">
    <source>
        <dbReference type="ARBA" id="ARBA00022473"/>
    </source>
</evidence>
<evidence type="ECO:0000259" key="14">
    <source>
        <dbReference type="PROSITE" id="PS50261"/>
    </source>
</evidence>
<evidence type="ECO:0000256" key="5">
    <source>
        <dbReference type="ARBA" id="ARBA00022989"/>
    </source>
</evidence>
<dbReference type="SUPFAM" id="SSF63501">
    <property type="entry name" value="Frizzled cysteine-rich domain"/>
    <property type="match status" value="1"/>
</dbReference>
<dbReference type="InParanoid" id="A0A6P8Y8P5"/>
<keyword evidence="5 11" id="KW-1133">Transmembrane helix</keyword>
<sequence>MRCLGITLAAVTLGGAVPSAAGPHPGPGVVATPEVVPEPSVAAGRTCEPIRVELCRSAVRGYNMTIMPNLAGHEFQKEAEGHLSTFAPLVQYGCSSQLLLFLCAVLVPMCTDQVDQVELHAHGQASLGEVHVVAIGPCRGLCEAVRSRCLPVLLNFSYPWPPHLDCARFPAHNSPAHMCMEGPGEDDDARGFPLVVAAVPEHPASPTLPGVPTGALPSRCAEALPHFSRADKQMAEVWLSIWSGLCFVSSVLALLTLRLGPGPGQRPTPGPSGRPAGARTSAGPSPLASLALSYGLLSVGWGTRVLAGRSTSASALASAVAAECDASDLRNPNCAAVFLLTYFFGTASIIWWVVLAAVWFLSAGLRMSPGSLLRHSYLFHLAGWGVPAALTLGVLVLRDVAAEPLTGTCQVGPTWSTVFVLAPQCAFLCMGLLFLALGALTQWRSKPPPAPQALLWPLAAERLGLLAGLCALPLAVLVATHALELGTVGTASAASMPHLSLRLFQVRLVASLVVGVAAPFWVWPGERPWPPCPPWPRPPRAWRFADPTIGSQTSILKVMFG</sequence>
<dbReference type="GO" id="GO:0005886">
    <property type="term" value="C:plasma membrane"/>
    <property type="evidence" value="ECO:0007669"/>
    <property type="project" value="TreeGrafter"/>
</dbReference>
<evidence type="ECO:0000256" key="7">
    <source>
        <dbReference type="ARBA" id="ARBA00023157"/>
    </source>
</evidence>
<dbReference type="SMART" id="SM01330">
    <property type="entry name" value="Frizzled"/>
    <property type="match status" value="1"/>
</dbReference>
<dbReference type="Gene3D" id="1.10.2000.10">
    <property type="entry name" value="Frizzled cysteine-rich domain"/>
    <property type="match status" value="1"/>
</dbReference>
<dbReference type="GO" id="GO:0060070">
    <property type="term" value="P:canonical Wnt signaling pathway"/>
    <property type="evidence" value="ECO:0007669"/>
    <property type="project" value="TreeGrafter"/>
</dbReference>
<dbReference type="PRINTS" id="PR00489">
    <property type="entry name" value="FRIZZLED"/>
</dbReference>
<name>A0A6P8Y8P5_THRPL</name>
<feature type="transmembrane region" description="Helical" evidence="11">
    <location>
        <begin position="463"/>
        <end position="483"/>
    </location>
</feature>
<dbReference type="GO" id="GO:0035567">
    <property type="term" value="P:non-canonical Wnt signaling pathway"/>
    <property type="evidence" value="ECO:0007669"/>
    <property type="project" value="TreeGrafter"/>
</dbReference>
<dbReference type="PROSITE" id="PS50038">
    <property type="entry name" value="FZ"/>
    <property type="match status" value="1"/>
</dbReference>
<dbReference type="PANTHER" id="PTHR11309:SF23">
    <property type="entry name" value="FRIZZLED-4"/>
    <property type="match status" value="1"/>
</dbReference>
<feature type="signal peptide" evidence="12">
    <location>
        <begin position="1"/>
        <end position="16"/>
    </location>
</feature>
<feature type="disulfide bond" evidence="9">
    <location>
        <begin position="138"/>
        <end position="179"/>
    </location>
</feature>
<dbReference type="KEGG" id="tpal:117638956"/>
<dbReference type="FunCoup" id="A0A6P8Y8P5">
    <property type="interactions" value="255"/>
</dbReference>
<dbReference type="PROSITE" id="PS50261">
    <property type="entry name" value="G_PROTEIN_RECEP_F2_4"/>
    <property type="match status" value="1"/>
</dbReference>
<keyword evidence="12" id="KW-0732">Signal</keyword>
<comment type="similarity">
    <text evidence="2">Belongs to the G-protein coupled receptor Fz/Smo family.</text>
</comment>
<evidence type="ECO:0000256" key="4">
    <source>
        <dbReference type="ARBA" id="ARBA00022692"/>
    </source>
</evidence>
<dbReference type="Gene3D" id="1.20.1070.10">
    <property type="entry name" value="Rhodopsin 7-helix transmembrane proteins"/>
    <property type="match status" value="1"/>
</dbReference>
<keyword evidence="8" id="KW-0675">Receptor</keyword>
<evidence type="ECO:0000256" key="2">
    <source>
        <dbReference type="ARBA" id="ARBA00008077"/>
    </source>
</evidence>
<evidence type="ECO:0000256" key="12">
    <source>
        <dbReference type="SAM" id="SignalP"/>
    </source>
</evidence>
<keyword evidence="7 9" id="KW-1015">Disulfide bond</keyword>
<evidence type="ECO:0000256" key="1">
    <source>
        <dbReference type="ARBA" id="ARBA00004141"/>
    </source>
</evidence>
<dbReference type="AlphaFoldDB" id="A0A6P8Y8P5"/>
<feature type="transmembrane region" description="Helical" evidence="11">
    <location>
        <begin position="377"/>
        <end position="397"/>
    </location>
</feature>
<gene>
    <name evidence="16" type="primary">LOC117638956</name>
</gene>
<feature type="transmembrane region" description="Helical" evidence="11">
    <location>
        <begin position="504"/>
        <end position="523"/>
    </location>
</feature>
<dbReference type="InterPro" id="IPR020067">
    <property type="entry name" value="Frizzled_dom"/>
</dbReference>
<keyword evidence="6 11" id="KW-0472">Membrane</keyword>
<feature type="transmembrane region" description="Helical" evidence="11">
    <location>
        <begin position="237"/>
        <end position="257"/>
    </location>
</feature>
<dbReference type="InterPro" id="IPR015526">
    <property type="entry name" value="Frizzled/SFRP"/>
</dbReference>
<feature type="chain" id="PRO_5027613869" evidence="12">
    <location>
        <begin position="17"/>
        <end position="561"/>
    </location>
</feature>
<feature type="compositionally biased region" description="Low complexity" evidence="10">
    <location>
        <begin position="273"/>
        <end position="284"/>
    </location>
</feature>
<dbReference type="InterPro" id="IPR000539">
    <property type="entry name" value="Frizzled/Smoothened_7TM"/>
</dbReference>
<proteinExistence type="inferred from homology"/>
<accession>A0A6P8Y8P5</accession>
<comment type="subcellular location">
    <subcellularLocation>
        <location evidence="1">Membrane</location>
        <topology evidence="1">Multi-pass membrane protein</topology>
    </subcellularLocation>
</comment>
<feature type="domain" description="G-protein coupled receptors family 2 profile 2" evidence="14">
    <location>
        <begin position="235"/>
        <end position="435"/>
    </location>
</feature>
<evidence type="ECO:0000256" key="9">
    <source>
        <dbReference type="PROSITE-ProRule" id="PRU00090"/>
    </source>
</evidence>
<organism evidence="16">
    <name type="scientific">Thrips palmi</name>
    <name type="common">Melon thrips</name>
    <dbReference type="NCBI Taxonomy" id="161013"/>
    <lineage>
        <taxon>Eukaryota</taxon>
        <taxon>Metazoa</taxon>
        <taxon>Ecdysozoa</taxon>
        <taxon>Arthropoda</taxon>
        <taxon>Hexapoda</taxon>
        <taxon>Insecta</taxon>
        <taxon>Pterygota</taxon>
        <taxon>Neoptera</taxon>
        <taxon>Paraneoptera</taxon>
        <taxon>Thysanoptera</taxon>
        <taxon>Terebrantia</taxon>
        <taxon>Thripoidea</taxon>
        <taxon>Thripidae</taxon>
        <taxon>Thrips</taxon>
    </lineage>
</organism>
<evidence type="ECO:0000259" key="13">
    <source>
        <dbReference type="PROSITE" id="PS50038"/>
    </source>
</evidence>
<keyword evidence="4 11" id="KW-0812">Transmembrane</keyword>
<feature type="region of interest" description="Disordered" evidence="10">
    <location>
        <begin position="263"/>
        <end position="284"/>
    </location>
</feature>
<dbReference type="OrthoDB" id="5959102at2759"/>
<dbReference type="SMART" id="SM00063">
    <property type="entry name" value="FRI"/>
    <property type="match status" value="1"/>
</dbReference>
<evidence type="ECO:0000256" key="6">
    <source>
        <dbReference type="ARBA" id="ARBA00023136"/>
    </source>
</evidence>